<dbReference type="Proteomes" id="UP001144397">
    <property type="component" value="Unassembled WGS sequence"/>
</dbReference>
<dbReference type="GeneID" id="95765087"/>
<evidence type="ECO:0000259" key="8">
    <source>
        <dbReference type="Pfam" id="PF01545"/>
    </source>
</evidence>
<comment type="caution">
    <text evidence="10">The sequence shown here is derived from an EMBL/GenBank/DDBJ whole genome shotgun (WGS) entry which is preliminary data.</text>
</comment>
<dbReference type="SUPFAM" id="SSF161111">
    <property type="entry name" value="Cation efflux protein transmembrane domain-like"/>
    <property type="match status" value="1"/>
</dbReference>
<protein>
    <submittedName>
        <fullName evidence="11">Cation diffusion facilitator family transporter</fullName>
    </submittedName>
    <submittedName>
        <fullName evidence="10">Cation transporter</fullName>
    </submittedName>
</protein>
<feature type="transmembrane region" description="Helical" evidence="7">
    <location>
        <begin position="36"/>
        <end position="57"/>
    </location>
</feature>
<dbReference type="Pfam" id="PF16916">
    <property type="entry name" value="ZT_dimer"/>
    <property type="match status" value="1"/>
</dbReference>
<organism evidence="10 12">
    <name type="scientific">Xanthobacter flavus</name>
    <dbReference type="NCBI Taxonomy" id="281"/>
    <lineage>
        <taxon>Bacteria</taxon>
        <taxon>Pseudomonadati</taxon>
        <taxon>Pseudomonadota</taxon>
        <taxon>Alphaproteobacteria</taxon>
        <taxon>Hyphomicrobiales</taxon>
        <taxon>Xanthobacteraceae</taxon>
        <taxon>Xanthobacter</taxon>
    </lineage>
</organism>
<feature type="transmembrane region" description="Helical" evidence="7">
    <location>
        <begin position="9"/>
        <end position="30"/>
    </location>
</feature>
<dbReference type="NCBIfam" id="TIGR01297">
    <property type="entry name" value="CDF"/>
    <property type="match status" value="1"/>
</dbReference>
<dbReference type="GO" id="GO:0006882">
    <property type="term" value="P:intracellular zinc ion homeostasis"/>
    <property type="evidence" value="ECO:0007669"/>
    <property type="project" value="TreeGrafter"/>
</dbReference>
<keyword evidence="5 7" id="KW-1133">Transmembrane helix</keyword>
<evidence type="ECO:0000256" key="5">
    <source>
        <dbReference type="ARBA" id="ARBA00022989"/>
    </source>
</evidence>
<gene>
    <name evidence="11" type="ORF">GGQ86_004180</name>
    <name evidence="10" type="ORF">XFLAVUS301_43140</name>
</gene>
<feature type="transmembrane region" description="Helical" evidence="7">
    <location>
        <begin position="150"/>
        <end position="170"/>
    </location>
</feature>
<evidence type="ECO:0000313" key="11">
    <source>
        <dbReference type="EMBL" id="MDR6335684.1"/>
    </source>
</evidence>
<reference evidence="11 13" key="2">
    <citation type="submission" date="2023-07" db="EMBL/GenBank/DDBJ databases">
        <title>Genomic Encyclopedia of Type Strains, Phase IV (KMG-IV): sequencing the most valuable type-strain genomes for metagenomic binning, comparative biology and taxonomic classification.</title>
        <authorList>
            <person name="Goeker M."/>
        </authorList>
    </citation>
    <scope>NUCLEOTIDE SEQUENCE [LARGE SCALE GENOMIC DNA]</scope>
    <source>
        <strain evidence="11 13">DSM 338</strain>
    </source>
</reference>
<comment type="subcellular location">
    <subcellularLocation>
        <location evidence="1">Membrane</location>
        <topology evidence="1">Multi-pass membrane protein</topology>
    </subcellularLocation>
</comment>
<dbReference type="InterPro" id="IPR050291">
    <property type="entry name" value="CDF_Transporter"/>
</dbReference>
<dbReference type="EMBL" id="JAVDPY010000008">
    <property type="protein sequence ID" value="MDR6335684.1"/>
    <property type="molecule type" value="Genomic_DNA"/>
</dbReference>
<evidence type="ECO:0000259" key="9">
    <source>
        <dbReference type="Pfam" id="PF16916"/>
    </source>
</evidence>
<dbReference type="InterPro" id="IPR002524">
    <property type="entry name" value="Cation_efflux"/>
</dbReference>
<evidence type="ECO:0000313" key="12">
    <source>
        <dbReference type="Proteomes" id="UP001144397"/>
    </source>
</evidence>
<dbReference type="RefSeq" id="WP_281809385.1">
    <property type="nucleotide sequence ID" value="NZ_BSDO01000008.1"/>
</dbReference>
<dbReference type="SUPFAM" id="SSF160240">
    <property type="entry name" value="Cation efflux protein cytoplasmic domain-like"/>
    <property type="match status" value="1"/>
</dbReference>
<dbReference type="GO" id="GO:0015341">
    <property type="term" value="F:zinc efflux antiporter activity"/>
    <property type="evidence" value="ECO:0007669"/>
    <property type="project" value="TreeGrafter"/>
</dbReference>
<dbReference type="GO" id="GO:0015086">
    <property type="term" value="F:cadmium ion transmembrane transporter activity"/>
    <property type="evidence" value="ECO:0007669"/>
    <property type="project" value="TreeGrafter"/>
</dbReference>
<feature type="transmembrane region" description="Helical" evidence="7">
    <location>
        <begin position="112"/>
        <end position="129"/>
    </location>
</feature>
<dbReference type="InterPro" id="IPR027470">
    <property type="entry name" value="Cation_efflux_CTD"/>
</dbReference>
<dbReference type="GO" id="GO:0005886">
    <property type="term" value="C:plasma membrane"/>
    <property type="evidence" value="ECO:0007669"/>
    <property type="project" value="TreeGrafter"/>
</dbReference>
<reference evidence="10" key="1">
    <citation type="submission" date="2022-12" db="EMBL/GenBank/DDBJ databases">
        <title>Reference genome sequencing for broad-spectrum identification of bacterial and archaeal isolates by mass spectrometry.</title>
        <authorList>
            <person name="Sekiguchi Y."/>
            <person name="Tourlousse D.M."/>
        </authorList>
    </citation>
    <scope>NUCLEOTIDE SEQUENCE</scope>
    <source>
        <strain evidence="10">301</strain>
    </source>
</reference>
<keyword evidence="6 7" id="KW-0472">Membrane</keyword>
<evidence type="ECO:0000256" key="2">
    <source>
        <dbReference type="ARBA" id="ARBA00008114"/>
    </source>
</evidence>
<evidence type="ECO:0000256" key="4">
    <source>
        <dbReference type="ARBA" id="ARBA00022692"/>
    </source>
</evidence>
<keyword evidence="13" id="KW-1185">Reference proteome</keyword>
<evidence type="ECO:0000256" key="7">
    <source>
        <dbReference type="SAM" id="Phobius"/>
    </source>
</evidence>
<feature type="transmembrane region" description="Helical" evidence="7">
    <location>
        <begin position="176"/>
        <end position="197"/>
    </location>
</feature>
<keyword evidence="3" id="KW-0813">Transport</keyword>
<dbReference type="PANTHER" id="PTHR43840">
    <property type="entry name" value="MITOCHONDRIAL METAL TRANSPORTER 1-RELATED"/>
    <property type="match status" value="1"/>
</dbReference>
<feature type="transmembrane region" description="Helical" evidence="7">
    <location>
        <begin position="78"/>
        <end position="100"/>
    </location>
</feature>
<dbReference type="AlphaFoldDB" id="A0A9W6CQK3"/>
<keyword evidence="4 7" id="KW-0812">Transmembrane</keyword>
<evidence type="ECO:0000313" key="13">
    <source>
        <dbReference type="Proteomes" id="UP001245370"/>
    </source>
</evidence>
<evidence type="ECO:0000256" key="6">
    <source>
        <dbReference type="ARBA" id="ARBA00023136"/>
    </source>
</evidence>
<feature type="domain" description="Cation efflux protein transmembrane" evidence="8">
    <location>
        <begin position="13"/>
        <end position="208"/>
    </location>
</feature>
<dbReference type="InterPro" id="IPR027469">
    <property type="entry name" value="Cation_efflux_TMD_sf"/>
</dbReference>
<dbReference type="Gene3D" id="3.30.70.1350">
    <property type="entry name" value="Cation efflux protein, cytoplasmic domain"/>
    <property type="match status" value="1"/>
</dbReference>
<dbReference type="GO" id="GO:0015093">
    <property type="term" value="F:ferrous iron transmembrane transporter activity"/>
    <property type="evidence" value="ECO:0007669"/>
    <property type="project" value="TreeGrafter"/>
</dbReference>
<dbReference type="InterPro" id="IPR036837">
    <property type="entry name" value="Cation_efflux_CTD_sf"/>
</dbReference>
<evidence type="ECO:0000313" key="10">
    <source>
        <dbReference type="EMBL" id="GLI24640.1"/>
    </source>
</evidence>
<dbReference type="Gene3D" id="1.20.1510.10">
    <property type="entry name" value="Cation efflux protein transmembrane domain"/>
    <property type="match status" value="1"/>
</dbReference>
<feature type="domain" description="Cation efflux protein cytoplasmic" evidence="9">
    <location>
        <begin position="219"/>
        <end position="280"/>
    </location>
</feature>
<dbReference type="Pfam" id="PF01545">
    <property type="entry name" value="Cation_efflux"/>
    <property type="match status" value="1"/>
</dbReference>
<sequence>MSGSASQNLSFQAMIFTACLFPFYILAATLTNSAAILTDLLATSFDLTALTACWLVLKLAHKAHAGKYAYGLGKLENLAELMIALLQTILVVIAGTRAIIRVMHPEGVDGAELGLFVAALAVVGNVILNRKATRLAHETHSPVLAAQARVHLVSAIASGSVFTVTVILSIFNNIPILYYLDPMGSFVVIGFMIYNIYAMLSNSVASLLDQAIDEAGQLRILKVLTTHFDDFDELGDIRTRQFGGKMFVELHLGFESDWTVARARAVVAKLTESVKREFREAGDEVDVSIVLMPGHAPSAEAKAV</sequence>
<dbReference type="Proteomes" id="UP001245370">
    <property type="component" value="Unassembled WGS sequence"/>
</dbReference>
<evidence type="ECO:0000256" key="3">
    <source>
        <dbReference type="ARBA" id="ARBA00022448"/>
    </source>
</evidence>
<evidence type="ECO:0000256" key="1">
    <source>
        <dbReference type="ARBA" id="ARBA00004141"/>
    </source>
</evidence>
<dbReference type="InterPro" id="IPR058533">
    <property type="entry name" value="Cation_efflux_TM"/>
</dbReference>
<name>A0A9W6CQK3_XANFL</name>
<comment type="similarity">
    <text evidence="2">Belongs to the cation diffusion facilitator (CDF) transporter (TC 2.A.4) family.</text>
</comment>
<dbReference type="PANTHER" id="PTHR43840:SF15">
    <property type="entry name" value="MITOCHONDRIAL METAL TRANSPORTER 1-RELATED"/>
    <property type="match status" value="1"/>
</dbReference>
<proteinExistence type="inferred from homology"/>
<accession>A0A9W6CQK3</accession>
<dbReference type="EMBL" id="BSDO01000008">
    <property type="protein sequence ID" value="GLI24640.1"/>
    <property type="molecule type" value="Genomic_DNA"/>
</dbReference>